<dbReference type="SUPFAM" id="SSF56672">
    <property type="entry name" value="DNA/RNA polymerases"/>
    <property type="match status" value="1"/>
</dbReference>
<organism evidence="2 3">
    <name type="scientific">Streblomastix strix</name>
    <dbReference type="NCBI Taxonomy" id="222440"/>
    <lineage>
        <taxon>Eukaryota</taxon>
        <taxon>Metamonada</taxon>
        <taxon>Preaxostyla</taxon>
        <taxon>Oxymonadida</taxon>
        <taxon>Streblomastigidae</taxon>
        <taxon>Streblomastix</taxon>
    </lineage>
</organism>
<dbReference type="Proteomes" id="UP000324800">
    <property type="component" value="Unassembled WGS sequence"/>
</dbReference>
<dbReference type="PANTHER" id="PTHR33050">
    <property type="entry name" value="REVERSE TRANSCRIPTASE DOMAIN-CONTAINING PROTEIN"/>
    <property type="match status" value="1"/>
</dbReference>
<proteinExistence type="predicted"/>
<sequence>RLLILQDGKGTMSGITILTTYQGTLNLNLSMKQNYMLVIRVLAVAVIEMTTSIRRKITDIHIIRAEGHLATMEHSQGQKDSREAPTGARLLQFLSERQKLGAKAMIEQTKKELYSNLEQVTKLREIINQELKDHMIEEVSDNQVLFYNPIFWVPKKKGKRRKIIDCQEFNRQILVESFKMEVVRETKDLFLQGDYTTSLYLLQEYHHIAVSIQIRLFLAYYFEKKSYWYRGMPFGVAVAPRIFAKTLKIAITEIRKQWKEIRIIVYSDDILLLHKQSAVLQNATHQFLG</sequence>
<protein>
    <recommendedName>
        <fullName evidence="1">Reverse transcriptase domain-containing protein</fullName>
    </recommendedName>
</protein>
<dbReference type="EMBL" id="SNRW01006896">
    <property type="protein sequence ID" value="KAA6382229.1"/>
    <property type="molecule type" value="Genomic_DNA"/>
</dbReference>
<dbReference type="InterPro" id="IPR052055">
    <property type="entry name" value="Hepadnavirus_pol/RT"/>
</dbReference>
<dbReference type="Gene3D" id="3.10.10.10">
    <property type="entry name" value="HIV Type 1 Reverse Transcriptase, subunit A, domain 1"/>
    <property type="match status" value="1"/>
</dbReference>
<dbReference type="PROSITE" id="PS50878">
    <property type="entry name" value="RT_POL"/>
    <property type="match status" value="1"/>
</dbReference>
<dbReference type="PANTHER" id="PTHR33050:SF7">
    <property type="entry name" value="RIBONUCLEASE H"/>
    <property type="match status" value="1"/>
</dbReference>
<name>A0A5J4VIP8_9EUKA</name>
<feature type="non-terminal residue" evidence="2">
    <location>
        <position position="1"/>
    </location>
</feature>
<reference evidence="2 3" key="1">
    <citation type="submission" date="2019-03" db="EMBL/GenBank/DDBJ databases">
        <title>Single cell metagenomics reveals metabolic interactions within the superorganism composed of flagellate Streblomastix strix and complex community of Bacteroidetes bacteria on its surface.</title>
        <authorList>
            <person name="Treitli S.C."/>
            <person name="Kolisko M."/>
            <person name="Husnik F."/>
            <person name="Keeling P."/>
            <person name="Hampl V."/>
        </authorList>
    </citation>
    <scope>NUCLEOTIDE SEQUENCE [LARGE SCALE GENOMIC DNA]</scope>
    <source>
        <strain evidence="2">ST1C</strain>
    </source>
</reference>
<comment type="caution">
    <text evidence="2">The sequence shown here is derived from an EMBL/GenBank/DDBJ whole genome shotgun (WGS) entry which is preliminary data.</text>
</comment>
<dbReference type="InterPro" id="IPR043128">
    <property type="entry name" value="Rev_trsase/Diguanyl_cyclase"/>
</dbReference>
<dbReference type="OrthoDB" id="7486164at2759"/>
<gene>
    <name evidence="2" type="ORF">EZS28_022243</name>
</gene>
<dbReference type="Gene3D" id="3.30.70.270">
    <property type="match status" value="1"/>
</dbReference>
<dbReference type="AlphaFoldDB" id="A0A5J4VIP8"/>
<dbReference type="Pfam" id="PF00078">
    <property type="entry name" value="RVT_1"/>
    <property type="match status" value="1"/>
</dbReference>
<feature type="domain" description="Reverse transcriptase" evidence="1">
    <location>
        <begin position="134"/>
        <end position="289"/>
    </location>
</feature>
<dbReference type="InterPro" id="IPR000477">
    <property type="entry name" value="RT_dom"/>
</dbReference>
<evidence type="ECO:0000313" key="2">
    <source>
        <dbReference type="EMBL" id="KAA6382229.1"/>
    </source>
</evidence>
<evidence type="ECO:0000259" key="1">
    <source>
        <dbReference type="PROSITE" id="PS50878"/>
    </source>
</evidence>
<evidence type="ECO:0000313" key="3">
    <source>
        <dbReference type="Proteomes" id="UP000324800"/>
    </source>
</evidence>
<accession>A0A5J4VIP8</accession>
<dbReference type="InterPro" id="IPR043502">
    <property type="entry name" value="DNA/RNA_pol_sf"/>
</dbReference>